<dbReference type="EMBL" id="UINC01214046">
    <property type="protein sequence ID" value="SVE39098.1"/>
    <property type="molecule type" value="Genomic_DNA"/>
</dbReference>
<name>A0A383D5F7_9ZZZZ</name>
<sequence length="57" mass="6682">MRHIFIIPSILLSTFHNNVYSSQTLMPFWFGMGHCGIEKLKYKNDIVVPIPKNDELF</sequence>
<organism evidence="1">
    <name type="scientific">marine metagenome</name>
    <dbReference type="NCBI Taxonomy" id="408172"/>
    <lineage>
        <taxon>unclassified sequences</taxon>
        <taxon>metagenomes</taxon>
        <taxon>ecological metagenomes</taxon>
    </lineage>
</organism>
<evidence type="ECO:0000313" key="1">
    <source>
        <dbReference type="EMBL" id="SVE39098.1"/>
    </source>
</evidence>
<protein>
    <submittedName>
        <fullName evidence="1">Uncharacterized protein</fullName>
    </submittedName>
</protein>
<accession>A0A383D5F7</accession>
<reference evidence="1" key="1">
    <citation type="submission" date="2018-05" db="EMBL/GenBank/DDBJ databases">
        <authorList>
            <person name="Lanie J.A."/>
            <person name="Ng W.-L."/>
            <person name="Kazmierczak K.M."/>
            <person name="Andrzejewski T.M."/>
            <person name="Davidsen T.M."/>
            <person name="Wayne K.J."/>
            <person name="Tettelin H."/>
            <person name="Glass J.I."/>
            <person name="Rusch D."/>
            <person name="Podicherti R."/>
            <person name="Tsui H.-C.T."/>
            <person name="Winkler M.E."/>
        </authorList>
    </citation>
    <scope>NUCLEOTIDE SEQUENCE</scope>
</reference>
<gene>
    <name evidence="1" type="ORF">METZ01_LOCUS491952</name>
</gene>
<proteinExistence type="predicted"/>
<dbReference type="AlphaFoldDB" id="A0A383D5F7"/>
<feature type="non-terminal residue" evidence="1">
    <location>
        <position position="57"/>
    </location>
</feature>